<dbReference type="GO" id="GO:0003677">
    <property type="term" value="F:DNA binding"/>
    <property type="evidence" value="ECO:0007669"/>
    <property type="project" value="UniProtKB-KW"/>
</dbReference>
<gene>
    <name evidence="5" type="ORF">E0H92_40165</name>
</gene>
<protein>
    <submittedName>
        <fullName evidence="5">MarR family transcriptional regulator</fullName>
    </submittedName>
</protein>
<dbReference type="Gene3D" id="1.10.10.10">
    <property type="entry name" value="Winged helix-like DNA-binding domain superfamily/Winged helix DNA-binding domain"/>
    <property type="match status" value="1"/>
</dbReference>
<feature type="domain" description="HTH marR-type" evidence="4">
    <location>
        <begin position="68"/>
        <end position="203"/>
    </location>
</feature>
<organism evidence="5 6">
    <name type="scientific">Kribbella speibonae</name>
    <dbReference type="NCBI Taxonomy" id="1572660"/>
    <lineage>
        <taxon>Bacteria</taxon>
        <taxon>Bacillati</taxon>
        <taxon>Actinomycetota</taxon>
        <taxon>Actinomycetes</taxon>
        <taxon>Propionibacteriales</taxon>
        <taxon>Kribbellaceae</taxon>
        <taxon>Kribbella</taxon>
    </lineage>
</organism>
<evidence type="ECO:0000256" key="3">
    <source>
        <dbReference type="ARBA" id="ARBA00023163"/>
    </source>
</evidence>
<keyword evidence="3" id="KW-0804">Transcription</keyword>
<dbReference type="InterPro" id="IPR000835">
    <property type="entry name" value="HTH_MarR-typ"/>
</dbReference>
<name>A0A4R0IE06_9ACTN</name>
<evidence type="ECO:0000313" key="6">
    <source>
        <dbReference type="Proteomes" id="UP000294225"/>
    </source>
</evidence>
<dbReference type="InterPro" id="IPR036390">
    <property type="entry name" value="WH_DNA-bd_sf"/>
</dbReference>
<dbReference type="SUPFAM" id="SSF46785">
    <property type="entry name" value="Winged helix' DNA-binding domain"/>
    <property type="match status" value="1"/>
</dbReference>
<dbReference type="PROSITE" id="PS01117">
    <property type="entry name" value="HTH_MARR_1"/>
    <property type="match status" value="1"/>
</dbReference>
<dbReference type="InterPro" id="IPR011991">
    <property type="entry name" value="ArsR-like_HTH"/>
</dbReference>
<evidence type="ECO:0000259" key="4">
    <source>
        <dbReference type="PROSITE" id="PS50995"/>
    </source>
</evidence>
<reference evidence="5 6" key="1">
    <citation type="submission" date="2019-02" db="EMBL/GenBank/DDBJ databases">
        <title>Kribbella capetownensis sp. nov. and Kribbella speibonae sp. nov., isolated from soil.</title>
        <authorList>
            <person name="Curtis S.M."/>
            <person name="Norton I."/>
            <person name="Everest G.J."/>
            <person name="Meyers P.R."/>
        </authorList>
    </citation>
    <scope>NUCLEOTIDE SEQUENCE [LARGE SCALE GENOMIC DNA]</scope>
    <source>
        <strain evidence="5 6">YM55</strain>
    </source>
</reference>
<dbReference type="PRINTS" id="PR00598">
    <property type="entry name" value="HTHMARR"/>
</dbReference>
<dbReference type="PROSITE" id="PS50995">
    <property type="entry name" value="HTH_MARR_2"/>
    <property type="match status" value="1"/>
</dbReference>
<dbReference type="CDD" id="cd00090">
    <property type="entry name" value="HTH_ARSR"/>
    <property type="match status" value="1"/>
</dbReference>
<dbReference type="InterPro" id="IPR039422">
    <property type="entry name" value="MarR/SlyA-like"/>
</dbReference>
<dbReference type="PANTHER" id="PTHR33164">
    <property type="entry name" value="TRANSCRIPTIONAL REGULATOR, MARR FAMILY"/>
    <property type="match status" value="1"/>
</dbReference>
<dbReference type="InterPro" id="IPR023187">
    <property type="entry name" value="Tscrpt_reg_MarR-type_CS"/>
</dbReference>
<proteinExistence type="predicted"/>
<dbReference type="Pfam" id="PF12802">
    <property type="entry name" value="MarR_2"/>
    <property type="match status" value="1"/>
</dbReference>
<sequence length="206" mass="23026">MSGRQVLVGDEVVRAPGDRRDRGHKAPAEGIFHGRHYIFLGRYSELVDHVARIQAEWKVERPDVDTAPQGVIGRLHRIANQLTGELTLLYAKYGLTEGEFDVLAALRRAGAPYERAPGEIALHTMVTTGAVTKRVDRLEEAGLVHRRRSDADGRGRVVRLTPAGRRLIDKAFTAHMANEQRLLEALTPDETAQLEKLLTTWLARLE</sequence>
<evidence type="ECO:0000256" key="1">
    <source>
        <dbReference type="ARBA" id="ARBA00023015"/>
    </source>
</evidence>
<dbReference type="InterPro" id="IPR036388">
    <property type="entry name" value="WH-like_DNA-bd_sf"/>
</dbReference>
<dbReference type="GO" id="GO:0006950">
    <property type="term" value="P:response to stress"/>
    <property type="evidence" value="ECO:0007669"/>
    <property type="project" value="TreeGrafter"/>
</dbReference>
<keyword evidence="1" id="KW-0805">Transcription regulation</keyword>
<evidence type="ECO:0000256" key="2">
    <source>
        <dbReference type="ARBA" id="ARBA00023125"/>
    </source>
</evidence>
<evidence type="ECO:0000313" key="5">
    <source>
        <dbReference type="EMBL" id="TCC30184.1"/>
    </source>
</evidence>
<keyword evidence="2" id="KW-0238">DNA-binding</keyword>
<dbReference type="GO" id="GO:0003700">
    <property type="term" value="F:DNA-binding transcription factor activity"/>
    <property type="evidence" value="ECO:0007669"/>
    <property type="project" value="InterPro"/>
</dbReference>
<dbReference type="EMBL" id="SJKC01000008">
    <property type="protein sequence ID" value="TCC30184.1"/>
    <property type="molecule type" value="Genomic_DNA"/>
</dbReference>
<comment type="caution">
    <text evidence="5">The sequence shown here is derived from an EMBL/GenBank/DDBJ whole genome shotgun (WGS) entry which is preliminary data.</text>
</comment>
<dbReference type="SMART" id="SM00347">
    <property type="entry name" value="HTH_MARR"/>
    <property type="match status" value="1"/>
</dbReference>
<dbReference type="PANTHER" id="PTHR33164:SF104">
    <property type="entry name" value="TRANSCRIPTIONAL REGULATORY PROTEIN"/>
    <property type="match status" value="1"/>
</dbReference>
<dbReference type="AlphaFoldDB" id="A0A4R0IE06"/>
<dbReference type="Proteomes" id="UP000294225">
    <property type="component" value="Unassembled WGS sequence"/>
</dbReference>
<accession>A0A4R0IE06</accession>